<dbReference type="AlphaFoldDB" id="A0A9P3LIZ1"/>
<name>A0A9P3LIZ1_9APHY</name>
<keyword evidence="1" id="KW-1133">Transmembrane helix</keyword>
<accession>A0A9P3LIZ1</accession>
<evidence type="ECO:0000313" key="3">
    <source>
        <dbReference type="EMBL" id="GJE95682.1"/>
    </source>
</evidence>
<feature type="transmembrane region" description="Helical" evidence="1">
    <location>
        <begin position="30"/>
        <end position="52"/>
    </location>
</feature>
<protein>
    <recommendedName>
        <fullName evidence="2">DUF6535 domain-containing protein</fullName>
    </recommendedName>
</protein>
<evidence type="ECO:0000259" key="2">
    <source>
        <dbReference type="Pfam" id="PF20153"/>
    </source>
</evidence>
<keyword evidence="1" id="KW-0812">Transmembrane</keyword>
<dbReference type="Pfam" id="PF20153">
    <property type="entry name" value="DUF6535"/>
    <property type="match status" value="1"/>
</dbReference>
<feature type="transmembrane region" description="Helical" evidence="1">
    <location>
        <begin position="120"/>
        <end position="146"/>
    </location>
</feature>
<feature type="domain" description="DUF6535" evidence="2">
    <location>
        <begin position="11"/>
        <end position="116"/>
    </location>
</feature>
<evidence type="ECO:0000256" key="1">
    <source>
        <dbReference type="SAM" id="Phobius"/>
    </source>
</evidence>
<keyword evidence="1" id="KW-0472">Membrane</keyword>
<evidence type="ECO:0000313" key="4">
    <source>
        <dbReference type="Proteomes" id="UP000703269"/>
    </source>
</evidence>
<dbReference type="Proteomes" id="UP000703269">
    <property type="component" value="Unassembled WGS sequence"/>
</dbReference>
<dbReference type="InterPro" id="IPR045338">
    <property type="entry name" value="DUF6535"/>
</dbReference>
<organism evidence="3 4">
    <name type="scientific">Phanerochaete sordida</name>
    <dbReference type="NCBI Taxonomy" id="48140"/>
    <lineage>
        <taxon>Eukaryota</taxon>
        <taxon>Fungi</taxon>
        <taxon>Dikarya</taxon>
        <taxon>Basidiomycota</taxon>
        <taxon>Agaricomycotina</taxon>
        <taxon>Agaricomycetes</taxon>
        <taxon>Polyporales</taxon>
        <taxon>Phanerochaetaceae</taxon>
        <taxon>Phanerochaete</taxon>
    </lineage>
</organism>
<comment type="caution">
    <text evidence="3">The sequence shown here is derived from an EMBL/GenBank/DDBJ whole genome shotgun (WGS) entry which is preliminary data.</text>
</comment>
<dbReference type="EMBL" id="BPQB01000051">
    <property type="protein sequence ID" value="GJE95682.1"/>
    <property type="molecule type" value="Genomic_DNA"/>
</dbReference>
<dbReference type="OrthoDB" id="2798795at2759"/>
<keyword evidence="4" id="KW-1185">Reference proteome</keyword>
<reference evidence="3 4" key="1">
    <citation type="submission" date="2021-08" db="EMBL/GenBank/DDBJ databases">
        <title>Draft Genome Sequence of Phanerochaete sordida strain YK-624.</title>
        <authorList>
            <person name="Mori T."/>
            <person name="Dohra H."/>
            <person name="Suzuki T."/>
            <person name="Kawagishi H."/>
            <person name="Hirai H."/>
        </authorList>
    </citation>
    <scope>NUCLEOTIDE SEQUENCE [LARGE SCALE GENOMIC DNA]</scope>
    <source>
        <strain evidence="3 4">YK-624</strain>
    </source>
</reference>
<sequence length="192" mass="21746">MLAQASFAVPSQFASVVEFPPFEPSTSARWINSLFFVSIVLSLAAALLGILVKQWAREYMQWNSLLALPRENVLVRQYRFESWETWKVAAIISTVPALLEIAMIMFLIGVIILLWTLDDVVAICVTTAASIFLLVGSIFTVLPVLFRRCPYKSPTAWACVLACKIVSHTTLYWVGWYKLYAHKLRAQWINGE</sequence>
<gene>
    <name evidence="3" type="ORF">PsYK624_118680</name>
</gene>
<feature type="transmembrane region" description="Helical" evidence="1">
    <location>
        <begin position="88"/>
        <end position="114"/>
    </location>
</feature>
<proteinExistence type="predicted"/>